<proteinExistence type="predicted"/>
<evidence type="ECO:0000313" key="2">
    <source>
        <dbReference type="EMBL" id="MBB3897523.1"/>
    </source>
</evidence>
<sequence length="113" mass="11461">MTVNIRTLAAGAALLLAPAFAAPALAADSVVVSPQFGTPAYSSDNRNVVGGGEARLVGSGESQRVVHIGPTQAQEPVFAHMVGTGEDARIIYSATPDRAQALSEAGYLPGTRG</sequence>
<reference evidence="2 3" key="1">
    <citation type="submission" date="2020-08" db="EMBL/GenBank/DDBJ databases">
        <title>Genomic Encyclopedia of Type Strains, Phase IV (KMG-IV): sequencing the most valuable type-strain genomes for metagenomic binning, comparative biology and taxonomic classification.</title>
        <authorList>
            <person name="Goeker M."/>
        </authorList>
    </citation>
    <scope>NUCLEOTIDE SEQUENCE [LARGE SCALE GENOMIC DNA]</scope>
    <source>
        <strain evidence="2 3">DSM 19979</strain>
    </source>
</reference>
<name>A0A840AAI2_9PROT</name>
<keyword evidence="3" id="KW-1185">Reference proteome</keyword>
<feature type="signal peptide" evidence="1">
    <location>
        <begin position="1"/>
        <end position="26"/>
    </location>
</feature>
<dbReference type="AlphaFoldDB" id="A0A840AAI2"/>
<dbReference type="Proteomes" id="UP000553193">
    <property type="component" value="Unassembled WGS sequence"/>
</dbReference>
<dbReference type="EMBL" id="JACIDJ010000001">
    <property type="protein sequence ID" value="MBB3897523.1"/>
    <property type="molecule type" value="Genomic_DNA"/>
</dbReference>
<gene>
    <name evidence="2" type="ORF">GGQ83_000949</name>
</gene>
<organism evidence="2 3">
    <name type="scientific">Roseococcus suduntuyensis</name>
    <dbReference type="NCBI Taxonomy" id="455361"/>
    <lineage>
        <taxon>Bacteria</taxon>
        <taxon>Pseudomonadati</taxon>
        <taxon>Pseudomonadota</taxon>
        <taxon>Alphaproteobacteria</taxon>
        <taxon>Acetobacterales</taxon>
        <taxon>Roseomonadaceae</taxon>
        <taxon>Roseococcus</taxon>
    </lineage>
</organism>
<comment type="caution">
    <text evidence="2">The sequence shown here is derived from an EMBL/GenBank/DDBJ whole genome shotgun (WGS) entry which is preliminary data.</text>
</comment>
<evidence type="ECO:0000313" key="3">
    <source>
        <dbReference type="Proteomes" id="UP000553193"/>
    </source>
</evidence>
<accession>A0A840AAI2</accession>
<evidence type="ECO:0000256" key="1">
    <source>
        <dbReference type="SAM" id="SignalP"/>
    </source>
</evidence>
<keyword evidence="1" id="KW-0732">Signal</keyword>
<feature type="chain" id="PRO_5032783039" evidence="1">
    <location>
        <begin position="27"/>
        <end position="113"/>
    </location>
</feature>
<protein>
    <submittedName>
        <fullName evidence="2">Uncharacterized protein</fullName>
    </submittedName>
</protein>
<dbReference type="RefSeq" id="WP_184382434.1">
    <property type="nucleotide sequence ID" value="NZ_JACIDJ010000001.1"/>
</dbReference>